<reference evidence="5 6" key="1">
    <citation type="journal article" date="2019" name="Nat. Ecol. Evol.">
        <title>Megaphylogeny resolves global patterns of mushroom evolution.</title>
        <authorList>
            <person name="Varga T."/>
            <person name="Krizsan K."/>
            <person name="Foldi C."/>
            <person name="Dima B."/>
            <person name="Sanchez-Garcia M."/>
            <person name="Sanchez-Ramirez S."/>
            <person name="Szollosi G.J."/>
            <person name="Szarkandi J.G."/>
            <person name="Papp V."/>
            <person name="Albert L."/>
            <person name="Andreopoulos W."/>
            <person name="Angelini C."/>
            <person name="Antonin V."/>
            <person name="Barry K.W."/>
            <person name="Bougher N.L."/>
            <person name="Buchanan P."/>
            <person name="Buyck B."/>
            <person name="Bense V."/>
            <person name="Catcheside P."/>
            <person name="Chovatia M."/>
            <person name="Cooper J."/>
            <person name="Damon W."/>
            <person name="Desjardin D."/>
            <person name="Finy P."/>
            <person name="Geml J."/>
            <person name="Haridas S."/>
            <person name="Hughes K."/>
            <person name="Justo A."/>
            <person name="Karasinski D."/>
            <person name="Kautmanova I."/>
            <person name="Kiss B."/>
            <person name="Kocsube S."/>
            <person name="Kotiranta H."/>
            <person name="LaButti K.M."/>
            <person name="Lechner B.E."/>
            <person name="Liimatainen K."/>
            <person name="Lipzen A."/>
            <person name="Lukacs Z."/>
            <person name="Mihaltcheva S."/>
            <person name="Morgado L.N."/>
            <person name="Niskanen T."/>
            <person name="Noordeloos M.E."/>
            <person name="Ohm R.A."/>
            <person name="Ortiz-Santana B."/>
            <person name="Ovrebo C."/>
            <person name="Racz N."/>
            <person name="Riley R."/>
            <person name="Savchenko A."/>
            <person name="Shiryaev A."/>
            <person name="Soop K."/>
            <person name="Spirin V."/>
            <person name="Szebenyi C."/>
            <person name="Tomsovsky M."/>
            <person name="Tulloss R.E."/>
            <person name="Uehling J."/>
            <person name="Grigoriev I.V."/>
            <person name="Vagvolgyi C."/>
            <person name="Papp T."/>
            <person name="Martin F.M."/>
            <person name="Miettinen O."/>
            <person name="Hibbett D.S."/>
            <person name="Nagy L.G."/>
        </authorList>
    </citation>
    <scope>NUCLEOTIDE SEQUENCE [LARGE SCALE GENOMIC DNA]</scope>
    <source>
        <strain evidence="5 6">CBS 962.96</strain>
    </source>
</reference>
<name>A0A4S8L4H6_DENBC</name>
<dbReference type="InterPro" id="IPR003010">
    <property type="entry name" value="C-N_Hydrolase"/>
</dbReference>
<protein>
    <submittedName>
        <fullName evidence="5">Putative cyanide hydratase</fullName>
    </submittedName>
</protein>
<dbReference type="OrthoDB" id="10250282at2759"/>
<evidence type="ECO:0000256" key="1">
    <source>
        <dbReference type="ARBA" id="ARBA00008129"/>
    </source>
</evidence>
<dbReference type="PROSITE" id="PS00921">
    <property type="entry name" value="NITRIL_CHT_2"/>
    <property type="match status" value="1"/>
</dbReference>
<dbReference type="PROSITE" id="PS00920">
    <property type="entry name" value="NITRIL_CHT_1"/>
    <property type="match status" value="1"/>
</dbReference>
<accession>A0A4S8L4H6</accession>
<dbReference type="InterPro" id="IPR044149">
    <property type="entry name" value="Nitrilases_CHs"/>
</dbReference>
<evidence type="ECO:0000259" key="4">
    <source>
        <dbReference type="PROSITE" id="PS50263"/>
    </source>
</evidence>
<evidence type="ECO:0000313" key="6">
    <source>
        <dbReference type="Proteomes" id="UP000297245"/>
    </source>
</evidence>
<dbReference type="GO" id="GO:0000257">
    <property type="term" value="F:nitrilase activity"/>
    <property type="evidence" value="ECO:0007669"/>
    <property type="project" value="UniProtKB-ARBA"/>
</dbReference>
<keyword evidence="6" id="KW-1185">Reference proteome</keyword>
<dbReference type="Pfam" id="PF00795">
    <property type="entry name" value="CN_hydrolase"/>
    <property type="match status" value="1"/>
</dbReference>
<dbReference type="Gene3D" id="3.60.110.10">
    <property type="entry name" value="Carbon-nitrogen hydrolase"/>
    <property type="match status" value="1"/>
</dbReference>
<dbReference type="PANTHER" id="PTHR46044">
    <property type="entry name" value="NITRILASE"/>
    <property type="match status" value="1"/>
</dbReference>
<dbReference type="InterPro" id="IPR036526">
    <property type="entry name" value="C-N_Hydrolase_sf"/>
</dbReference>
<dbReference type="Proteomes" id="UP000297245">
    <property type="component" value="Unassembled WGS sequence"/>
</dbReference>
<evidence type="ECO:0000256" key="2">
    <source>
        <dbReference type="ARBA" id="ARBA00022801"/>
    </source>
</evidence>
<proteinExistence type="inferred from homology"/>
<comment type="similarity">
    <text evidence="1">Belongs to the carbon-nitrogen hydrolase superfamily. Nitrilase family.</text>
</comment>
<dbReference type="AlphaFoldDB" id="A0A4S8L4H6"/>
<dbReference type="InterPro" id="IPR000132">
    <property type="entry name" value="Nitrilase/CN_hydratase_CS"/>
</dbReference>
<dbReference type="GO" id="GO:0016836">
    <property type="term" value="F:hydro-lyase activity"/>
    <property type="evidence" value="ECO:0007669"/>
    <property type="project" value="UniProtKB-ARBA"/>
</dbReference>
<dbReference type="PANTHER" id="PTHR46044:SF14">
    <property type="entry name" value="ARYLACETONITRILASE"/>
    <property type="match status" value="1"/>
</dbReference>
<dbReference type="CDD" id="cd07564">
    <property type="entry name" value="nitrilases_CHs"/>
    <property type="match status" value="1"/>
</dbReference>
<evidence type="ECO:0000256" key="3">
    <source>
        <dbReference type="PROSITE-ProRule" id="PRU10139"/>
    </source>
</evidence>
<evidence type="ECO:0000313" key="5">
    <source>
        <dbReference type="EMBL" id="THU83281.1"/>
    </source>
</evidence>
<keyword evidence="2" id="KW-0378">Hydrolase</keyword>
<gene>
    <name evidence="5" type="ORF">K435DRAFT_971631</name>
</gene>
<dbReference type="PROSITE" id="PS50263">
    <property type="entry name" value="CN_HYDROLASE"/>
    <property type="match status" value="1"/>
</dbReference>
<feature type="domain" description="CN hydrolase" evidence="4">
    <location>
        <begin position="10"/>
        <end position="284"/>
    </location>
</feature>
<dbReference type="SUPFAM" id="SSF56317">
    <property type="entry name" value="Carbon-nitrogen hydrolase"/>
    <property type="match status" value="1"/>
</dbReference>
<organism evidence="5 6">
    <name type="scientific">Dendrothele bispora (strain CBS 962.96)</name>
    <dbReference type="NCBI Taxonomy" id="1314807"/>
    <lineage>
        <taxon>Eukaryota</taxon>
        <taxon>Fungi</taxon>
        <taxon>Dikarya</taxon>
        <taxon>Basidiomycota</taxon>
        <taxon>Agaricomycotina</taxon>
        <taxon>Agaricomycetes</taxon>
        <taxon>Agaricomycetidae</taxon>
        <taxon>Agaricales</taxon>
        <taxon>Agaricales incertae sedis</taxon>
        <taxon>Dendrothele</taxon>
    </lineage>
</organism>
<dbReference type="EMBL" id="ML179673">
    <property type="protein sequence ID" value="THU83281.1"/>
    <property type="molecule type" value="Genomic_DNA"/>
</dbReference>
<feature type="active site" description="Proton acceptor" evidence="3">
    <location>
        <position position="50"/>
    </location>
</feature>
<sequence length="349" mass="37956">MPSTVPSTTLKVAAVQAEPAWFDLQAGVTKVVSLIKEARTNGAQLIGFPESFIPGYPGCIWTGGFDPEFLVNFQKNCLSVKSEEFVTIRRAARDAGIWVVLGYTELDGYSMYGSQSFINPQGQVVLHRRKTKPTGQERTIWGDGPADSLQTVVEGPNGIKIGGLNCWEHLQPLLRFHHYSLGCQIHVASWPYAGYATEPETYHQLSAEMQTVSTRFTAFEGQTFVICSTQLITPENFEKCRVKGTCWAPQSGGGFAAIYGPDGAKLTPDIDPGKECILYADINLDAIHMAKLSADPVGHYSRPDLLSLNVGSSSSIANPATLIRYPTGGNHTLLSGIPPLEDECRCIDA</sequence>